<name>X1J6U5_9ZZZZ</name>
<sequence length="44" mass="4972">MISRYIEPETSEGVGIRNQPVASRYFHRPLSELLGAFFEAGFVV</sequence>
<evidence type="ECO:0000313" key="1">
    <source>
        <dbReference type="EMBL" id="GAH74044.1"/>
    </source>
</evidence>
<protein>
    <submittedName>
        <fullName evidence="1">Uncharacterized protein</fullName>
    </submittedName>
</protein>
<proteinExistence type="predicted"/>
<accession>X1J6U5</accession>
<organism evidence="1">
    <name type="scientific">marine sediment metagenome</name>
    <dbReference type="NCBI Taxonomy" id="412755"/>
    <lineage>
        <taxon>unclassified sequences</taxon>
        <taxon>metagenomes</taxon>
        <taxon>ecological metagenomes</taxon>
    </lineage>
</organism>
<dbReference type="EMBL" id="BARU01028741">
    <property type="protein sequence ID" value="GAH74044.1"/>
    <property type="molecule type" value="Genomic_DNA"/>
</dbReference>
<gene>
    <name evidence="1" type="ORF">S03H2_45831</name>
</gene>
<feature type="non-terminal residue" evidence="1">
    <location>
        <position position="44"/>
    </location>
</feature>
<reference evidence="1" key="1">
    <citation type="journal article" date="2014" name="Front. Microbiol.">
        <title>High frequency of phylogenetically diverse reductive dehalogenase-homologous genes in deep subseafloor sedimentary metagenomes.</title>
        <authorList>
            <person name="Kawai M."/>
            <person name="Futagami T."/>
            <person name="Toyoda A."/>
            <person name="Takaki Y."/>
            <person name="Nishi S."/>
            <person name="Hori S."/>
            <person name="Arai W."/>
            <person name="Tsubouchi T."/>
            <person name="Morono Y."/>
            <person name="Uchiyama I."/>
            <person name="Ito T."/>
            <person name="Fujiyama A."/>
            <person name="Inagaki F."/>
            <person name="Takami H."/>
        </authorList>
    </citation>
    <scope>NUCLEOTIDE SEQUENCE</scope>
    <source>
        <strain evidence="1">Expedition CK06-06</strain>
    </source>
</reference>
<comment type="caution">
    <text evidence="1">The sequence shown here is derived from an EMBL/GenBank/DDBJ whole genome shotgun (WGS) entry which is preliminary data.</text>
</comment>
<dbReference type="AlphaFoldDB" id="X1J6U5"/>